<keyword evidence="3" id="KW-0963">Cytoplasm</keyword>
<protein>
    <recommendedName>
        <fullName evidence="3">Urease accessory protein UreF</fullName>
    </recommendedName>
</protein>
<proteinExistence type="inferred from homology"/>
<evidence type="ECO:0000313" key="5">
    <source>
        <dbReference type="Proteomes" id="UP000249828"/>
    </source>
</evidence>
<evidence type="ECO:0000256" key="1">
    <source>
        <dbReference type="ARBA" id="ARBA00022988"/>
    </source>
</evidence>
<sequence length="239" mass="27355">MWTCRMNINVKRFENFLDVVQVCDSTFPIGTFNHSFGMENYLRTDKITNADDFEIWLDTYLKTQFKYGEGLLINLCFKALEEEKIEVIWEYDKIITCSSQAAETRNGTKMIAKQMIDLVQTLHDIPLLDDYKQQIKKATVYGNPAIVFAIFAHYKGLDADEAILLYGYSINSTMIQNAVRAVPLGQKSGQLILQRTIPLLEEIVAEMKQLDASYLGANVPGIELSQINHETQVFRLFMS</sequence>
<dbReference type="STRING" id="1077675.BCR22_01670"/>
<name>A0A2W4B5R9_9ENTE</name>
<comment type="function">
    <text evidence="3">Required for maturation of urease via the functional incorporation of the urease nickel metallocenter.</text>
</comment>
<comment type="caution">
    <text evidence="4">The sequence shown here is derived from an EMBL/GenBank/DDBJ whole genome shotgun (WGS) entry which is preliminary data.</text>
</comment>
<dbReference type="AlphaFoldDB" id="A0A2W4B5R9"/>
<keyword evidence="5" id="KW-1185">Reference proteome</keyword>
<gene>
    <name evidence="3" type="primary">ureF</name>
    <name evidence="4" type="ORF">CI088_12620</name>
</gene>
<dbReference type="Proteomes" id="UP000249828">
    <property type="component" value="Unassembled WGS sequence"/>
</dbReference>
<accession>A0A2W4B5R9</accession>
<dbReference type="GO" id="GO:0005737">
    <property type="term" value="C:cytoplasm"/>
    <property type="evidence" value="ECO:0007669"/>
    <property type="project" value="UniProtKB-SubCell"/>
</dbReference>
<dbReference type="Pfam" id="PF01730">
    <property type="entry name" value="UreF"/>
    <property type="match status" value="1"/>
</dbReference>
<evidence type="ECO:0000256" key="2">
    <source>
        <dbReference type="ARBA" id="ARBA00023186"/>
    </source>
</evidence>
<dbReference type="OrthoDB" id="9798772at2"/>
<dbReference type="Gene3D" id="1.10.4190.10">
    <property type="entry name" value="Urease accessory protein UreF"/>
    <property type="match status" value="1"/>
</dbReference>
<reference evidence="4 5" key="1">
    <citation type="submission" date="2017-11" db="EMBL/GenBank/DDBJ databases">
        <title>Draft genome sequence of Enterococcus plantarum TRW2 strain isolated from lettuce.</title>
        <authorList>
            <person name="Kim E.B."/>
            <person name="Marco M.L."/>
            <person name="Williams T.R."/>
            <person name="You I.H."/>
        </authorList>
    </citation>
    <scope>NUCLEOTIDE SEQUENCE [LARGE SCALE GENOMIC DNA]</scope>
    <source>
        <strain evidence="4 5">TRW2</strain>
    </source>
</reference>
<dbReference type="PIRSF" id="PIRSF009467">
    <property type="entry name" value="Ureas_acces_UreF"/>
    <property type="match status" value="1"/>
</dbReference>
<dbReference type="HAMAP" id="MF_01385">
    <property type="entry name" value="UreF"/>
    <property type="match status" value="1"/>
</dbReference>
<comment type="similarity">
    <text evidence="3">Belongs to the UreF family.</text>
</comment>
<dbReference type="PANTHER" id="PTHR33620">
    <property type="entry name" value="UREASE ACCESSORY PROTEIN F"/>
    <property type="match status" value="1"/>
</dbReference>
<evidence type="ECO:0000313" key="4">
    <source>
        <dbReference type="EMBL" id="PZL71305.1"/>
    </source>
</evidence>
<dbReference type="PANTHER" id="PTHR33620:SF1">
    <property type="entry name" value="UREASE ACCESSORY PROTEIN F"/>
    <property type="match status" value="1"/>
</dbReference>
<dbReference type="GO" id="GO:0016151">
    <property type="term" value="F:nickel cation binding"/>
    <property type="evidence" value="ECO:0007669"/>
    <property type="project" value="UniProtKB-UniRule"/>
</dbReference>
<dbReference type="InterPro" id="IPR002639">
    <property type="entry name" value="UreF"/>
</dbReference>
<dbReference type="InterPro" id="IPR038277">
    <property type="entry name" value="UreF_sf"/>
</dbReference>
<dbReference type="EMBL" id="PIEU01000108">
    <property type="protein sequence ID" value="PZL71305.1"/>
    <property type="molecule type" value="Genomic_DNA"/>
</dbReference>
<organism evidence="4 5">
    <name type="scientific">Enterococcus plantarum</name>
    <dbReference type="NCBI Taxonomy" id="1077675"/>
    <lineage>
        <taxon>Bacteria</taxon>
        <taxon>Bacillati</taxon>
        <taxon>Bacillota</taxon>
        <taxon>Bacilli</taxon>
        <taxon>Lactobacillales</taxon>
        <taxon>Enterococcaceae</taxon>
        <taxon>Enterococcus</taxon>
    </lineage>
</organism>
<keyword evidence="2 3" id="KW-0143">Chaperone</keyword>
<comment type="subcellular location">
    <subcellularLocation>
        <location evidence="3">Cytoplasm</location>
    </subcellularLocation>
</comment>
<comment type="subunit">
    <text evidence="3">UreD, UreF and UreG form a complex that acts as a GTP-hydrolysis-dependent molecular chaperone, activating the urease apoprotein by helping to assemble the nickel containing metallocenter of UreC. The UreE protein probably delivers the nickel.</text>
</comment>
<evidence type="ECO:0000256" key="3">
    <source>
        <dbReference type="HAMAP-Rule" id="MF_01385"/>
    </source>
</evidence>
<keyword evidence="1 3" id="KW-0996">Nickel insertion</keyword>